<dbReference type="SUPFAM" id="SSF52096">
    <property type="entry name" value="ClpP/crotonase"/>
    <property type="match status" value="1"/>
</dbReference>
<organism evidence="2 3">
    <name type="scientific">Lacihabitans soyangensis</name>
    <dbReference type="NCBI Taxonomy" id="869394"/>
    <lineage>
        <taxon>Bacteria</taxon>
        <taxon>Pseudomonadati</taxon>
        <taxon>Bacteroidota</taxon>
        <taxon>Cytophagia</taxon>
        <taxon>Cytophagales</taxon>
        <taxon>Leadbetterellaceae</taxon>
        <taxon>Lacihabitans</taxon>
    </lineage>
</organism>
<proteinExistence type="predicted"/>
<dbReference type="RefSeq" id="WP_255038436.1">
    <property type="nucleotide sequence ID" value="NZ_RJUF01000176.1"/>
</dbReference>
<dbReference type="GO" id="GO:0004175">
    <property type="term" value="F:endopeptidase activity"/>
    <property type="evidence" value="ECO:0007669"/>
    <property type="project" value="TreeGrafter"/>
</dbReference>
<name>A0AAE3H632_9BACT</name>
<gene>
    <name evidence="2" type="ORF">EGI31_17535</name>
</gene>
<keyword evidence="3" id="KW-1185">Reference proteome</keyword>
<dbReference type="AlphaFoldDB" id="A0AAE3H632"/>
<evidence type="ECO:0000313" key="2">
    <source>
        <dbReference type="EMBL" id="MCP9764744.1"/>
    </source>
</evidence>
<feature type="domain" description="Tail specific protease" evidence="1">
    <location>
        <begin position="238"/>
        <end position="464"/>
    </location>
</feature>
<accession>A0AAE3H632</accession>
<evidence type="ECO:0000313" key="3">
    <source>
        <dbReference type="Proteomes" id="UP001204144"/>
    </source>
</evidence>
<dbReference type="EMBL" id="RJUF01000176">
    <property type="protein sequence ID" value="MCP9764744.1"/>
    <property type="molecule type" value="Genomic_DNA"/>
</dbReference>
<protein>
    <recommendedName>
        <fullName evidence="1">Tail specific protease domain-containing protein</fullName>
    </recommendedName>
</protein>
<dbReference type="PANTHER" id="PTHR32060:SF22">
    <property type="entry name" value="CARBOXYL-TERMINAL-PROCESSING PEPTIDASE 3, CHLOROPLASTIC"/>
    <property type="match status" value="1"/>
</dbReference>
<dbReference type="InterPro" id="IPR029045">
    <property type="entry name" value="ClpP/crotonase-like_dom_sf"/>
</dbReference>
<reference evidence="2 3" key="1">
    <citation type="submission" date="2018-11" db="EMBL/GenBank/DDBJ databases">
        <title>Novel bacteria species description.</title>
        <authorList>
            <person name="Han J.-H."/>
        </authorList>
    </citation>
    <scope>NUCLEOTIDE SEQUENCE [LARGE SCALE GENOMIC DNA]</scope>
    <source>
        <strain evidence="2 3">KCTC23259</strain>
    </source>
</reference>
<dbReference type="InterPro" id="IPR005151">
    <property type="entry name" value="Tail-specific_protease"/>
</dbReference>
<evidence type="ECO:0000259" key="1">
    <source>
        <dbReference type="SMART" id="SM00245"/>
    </source>
</evidence>
<dbReference type="Pfam" id="PF03572">
    <property type="entry name" value="Peptidase_S41"/>
    <property type="match status" value="1"/>
</dbReference>
<dbReference type="PANTHER" id="PTHR32060">
    <property type="entry name" value="TAIL-SPECIFIC PROTEASE"/>
    <property type="match status" value="1"/>
</dbReference>
<dbReference type="GO" id="GO:0008236">
    <property type="term" value="F:serine-type peptidase activity"/>
    <property type="evidence" value="ECO:0007669"/>
    <property type="project" value="InterPro"/>
</dbReference>
<dbReference type="Proteomes" id="UP001204144">
    <property type="component" value="Unassembled WGS sequence"/>
</dbReference>
<dbReference type="GO" id="GO:0006508">
    <property type="term" value="P:proteolysis"/>
    <property type="evidence" value="ECO:0007669"/>
    <property type="project" value="InterPro"/>
</dbReference>
<sequence length="488" mass="56353">MIKNILLTFVIEPKRQVLTLLLVILSQVVFAQKKISKQELTEDFVQLKGQLEKLHLGLYYYETKEDFEKRYAETIDNFPDSLTITEAYLALNSFVGGLQDLHTSVLFPKNYFPKDKNKALPMVIRKKGDKFYIHLNGSTDSTILRGEEIISVDKIPVKETFEKSKGLFGTDKANQNSKNFYAERYFARNTNILYGIKDSMLLELKNTKKDSIYFRKISTELTKNSNKILAKRYKNINRKNLNFKIVDSLNHVAVMDVVSFSEKGNKLDFHQLRFNKLVKKNFKAIEENNIKHLIVDFRFNGGGLLTNTKRITKYVATNPFVATDSVRISKSGFNKLFPPYLLPNYIIGRMIFKKQVDGSFLRTPNRSNKPSKKHHYDGNLYVLMDGGSYSATTLTIGLWKDMNRATFVGNTVGGANWGSFAGQWKDLKLNNSKFKVHIPLMKLVHGHPNKTNKTFFVEPDYYVDQSFEDFIRRKDSPMDFVLDLIKNK</sequence>
<comment type="caution">
    <text evidence="2">The sequence shown here is derived from an EMBL/GenBank/DDBJ whole genome shotgun (WGS) entry which is preliminary data.</text>
</comment>
<dbReference type="Gene3D" id="3.90.226.10">
    <property type="entry name" value="2-enoyl-CoA Hydratase, Chain A, domain 1"/>
    <property type="match status" value="1"/>
</dbReference>
<dbReference type="SMART" id="SM00245">
    <property type="entry name" value="TSPc"/>
    <property type="match status" value="1"/>
</dbReference>